<evidence type="ECO:0000313" key="3">
    <source>
        <dbReference type="EMBL" id="AOZ04929.1"/>
    </source>
</evidence>
<sequence length="146" mass="15726">MTRDLQLRGAQATDLHAIAALLERCGLHAADIEPLLPWFHVAVMDGRVVGCAGAERYGKSVVVRSVAVLPDYRDRGIASHLVQSVLTRARADGCRHAVLLSASCPSYFARYGFSLVTASRLPPEVLASAEFHRDAGVPALCMQCVL</sequence>
<protein>
    <submittedName>
        <fullName evidence="3">N-acetylglutamate synthase</fullName>
    </submittedName>
</protein>
<feature type="domain" description="N-acetyltransferase" evidence="2">
    <location>
        <begin position="5"/>
        <end position="146"/>
    </location>
</feature>
<keyword evidence="1" id="KW-0808">Transferase</keyword>
<dbReference type="SUPFAM" id="SSF55729">
    <property type="entry name" value="Acyl-CoA N-acyltransferases (Nat)"/>
    <property type="match status" value="1"/>
</dbReference>
<dbReference type="Proteomes" id="UP000177515">
    <property type="component" value="Chromosome 1"/>
</dbReference>
<dbReference type="CDD" id="cd04301">
    <property type="entry name" value="NAT_SF"/>
    <property type="match status" value="1"/>
</dbReference>
<dbReference type="Gene3D" id="3.40.630.30">
    <property type="match status" value="1"/>
</dbReference>
<reference evidence="3 4" key="1">
    <citation type="submission" date="2016-10" db="EMBL/GenBank/DDBJ databases">
        <title>Complete genome sequences of three Cupriavidus strains isolated from various Malaysian environments.</title>
        <authorList>
            <person name="Abdullah A.A.-A."/>
            <person name="Shafie N.A.H."/>
            <person name="Lau N.S."/>
        </authorList>
    </citation>
    <scope>NUCLEOTIDE SEQUENCE [LARGE SCALE GENOMIC DNA]</scope>
    <source>
        <strain evidence="3 4">USMAA1020</strain>
    </source>
</reference>
<proteinExistence type="predicted"/>
<evidence type="ECO:0000259" key="2">
    <source>
        <dbReference type="PROSITE" id="PS51186"/>
    </source>
</evidence>
<keyword evidence="4" id="KW-1185">Reference proteome</keyword>
<dbReference type="PANTHER" id="PTHR13947:SF37">
    <property type="entry name" value="LD18367P"/>
    <property type="match status" value="1"/>
</dbReference>
<dbReference type="InterPro" id="IPR050769">
    <property type="entry name" value="NAT_camello-type"/>
</dbReference>
<dbReference type="PROSITE" id="PS51186">
    <property type="entry name" value="GNAT"/>
    <property type="match status" value="1"/>
</dbReference>
<dbReference type="PANTHER" id="PTHR13947">
    <property type="entry name" value="GNAT FAMILY N-ACETYLTRANSFERASE"/>
    <property type="match status" value="1"/>
</dbReference>
<evidence type="ECO:0000313" key="4">
    <source>
        <dbReference type="Proteomes" id="UP000177515"/>
    </source>
</evidence>
<dbReference type="InterPro" id="IPR016181">
    <property type="entry name" value="Acyl_CoA_acyltransferase"/>
</dbReference>
<dbReference type="EMBL" id="CP017754">
    <property type="protein sequence ID" value="AOZ04929.1"/>
    <property type="molecule type" value="Genomic_DNA"/>
</dbReference>
<organism evidence="3 4">
    <name type="scientific">Cupriavidus malaysiensis</name>
    <dbReference type="NCBI Taxonomy" id="367825"/>
    <lineage>
        <taxon>Bacteria</taxon>
        <taxon>Pseudomonadati</taxon>
        <taxon>Pseudomonadota</taxon>
        <taxon>Betaproteobacteria</taxon>
        <taxon>Burkholderiales</taxon>
        <taxon>Burkholderiaceae</taxon>
        <taxon>Cupriavidus</taxon>
    </lineage>
</organism>
<dbReference type="Pfam" id="PF00583">
    <property type="entry name" value="Acetyltransf_1"/>
    <property type="match status" value="1"/>
</dbReference>
<accession>A0ABN4TFJ2</accession>
<evidence type="ECO:0000256" key="1">
    <source>
        <dbReference type="ARBA" id="ARBA00022679"/>
    </source>
</evidence>
<gene>
    <name evidence="3" type="ORF">BKK80_03120</name>
</gene>
<name>A0ABN4TFJ2_9BURK</name>
<dbReference type="InterPro" id="IPR000182">
    <property type="entry name" value="GNAT_dom"/>
</dbReference>
<dbReference type="RefSeq" id="WP_071037563.1">
    <property type="nucleotide sequence ID" value="NZ_CP017754.1"/>
</dbReference>